<organism evidence="1 2">
    <name type="scientific">Delitschia confertaspora ATCC 74209</name>
    <dbReference type="NCBI Taxonomy" id="1513339"/>
    <lineage>
        <taxon>Eukaryota</taxon>
        <taxon>Fungi</taxon>
        <taxon>Dikarya</taxon>
        <taxon>Ascomycota</taxon>
        <taxon>Pezizomycotina</taxon>
        <taxon>Dothideomycetes</taxon>
        <taxon>Pleosporomycetidae</taxon>
        <taxon>Pleosporales</taxon>
        <taxon>Delitschiaceae</taxon>
        <taxon>Delitschia</taxon>
    </lineage>
</organism>
<keyword evidence="2" id="KW-1185">Reference proteome</keyword>
<proteinExistence type="predicted"/>
<protein>
    <submittedName>
        <fullName evidence="1">Uncharacterized protein</fullName>
    </submittedName>
</protein>
<reference evidence="1" key="1">
    <citation type="journal article" date="2020" name="Stud. Mycol.">
        <title>101 Dothideomycetes genomes: a test case for predicting lifestyles and emergence of pathogens.</title>
        <authorList>
            <person name="Haridas S."/>
            <person name="Albert R."/>
            <person name="Binder M."/>
            <person name="Bloem J."/>
            <person name="Labutti K."/>
            <person name="Salamov A."/>
            <person name="Andreopoulos B."/>
            <person name="Baker S."/>
            <person name="Barry K."/>
            <person name="Bills G."/>
            <person name="Bluhm B."/>
            <person name="Cannon C."/>
            <person name="Castanera R."/>
            <person name="Culley D."/>
            <person name="Daum C."/>
            <person name="Ezra D."/>
            <person name="Gonzalez J."/>
            <person name="Henrissat B."/>
            <person name="Kuo A."/>
            <person name="Liang C."/>
            <person name="Lipzen A."/>
            <person name="Lutzoni F."/>
            <person name="Magnuson J."/>
            <person name="Mondo S."/>
            <person name="Nolan M."/>
            <person name="Ohm R."/>
            <person name="Pangilinan J."/>
            <person name="Park H.-J."/>
            <person name="Ramirez L."/>
            <person name="Alfaro M."/>
            <person name="Sun H."/>
            <person name="Tritt A."/>
            <person name="Yoshinaga Y."/>
            <person name="Zwiers L.-H."/>
            <person name="Turgeon B."/>
            <person name="Goodwin S."/>
            <person name="Spatafora J."/>
            <person name="Crous P."/>
            <person name="Grigoriev I."/>
        </authorList>
    </citation>
    <scope>NUCLEOTIDE SEQUENCE</scope>
    <source>
        <strain evidence="1">ATCC 74209</strain>
    </source>
</reference>
<comment type="caution">
    <text evidence="1">The sequence shown here is derived from an EMBL/GenBank/DDBJ whole genome shotgun (WGS) entry which is preliminary data.</text>
</comment>
<evidence type="ECO:0000313" key="1">
    <source>
        <dbReference type="EMBL" id="KAF2205519.1"/>
    </source>
</evidence>
<name>A0A9P4JYG8_9PLEO</name>
<dbReference type="EMBL" id="ML993854">
    <property type="protein sequence ID" value="KAF2205519.1"/>
    <property type="molecule type" value="Genomic_DNA"/>
</dbReference>
<sequence>MVRRRCDTSLDYFNAASRRTYSRLVLRSGPPLIRTPAGWCAFLSPDVVHPKTVRMESSYNILKRKPGARRRGSLKVVPFTVMSVSCCGLASNHKREVRFCSCWSR</sequence>
<dbReference type="Proteomes" id="UP000799536">
    <property type="component" value="Unassembled WGS sequence"/>
</dbReference>
<dbReference type="AlphaFoldDB" id="A0A9P4JYG8"/>
<gene>
    <name evidence="1" type="ORF">GQ43DRAFT_309685</name>
</gene>
<evidence type="ECO:0000313" key="2">
    <source>
        <dbReference type="Proteomes" id="UP000799536"/>
    </source>
</evidence>
<accession>A0A9P4JYG8</accession>